<dbReference type="EMBL" id="SLZQ01000002">
    <property type="protein sequence ID" value="TCS38471.1"/>
    <property type="molecule type" value="Genomic_DNA"/>
</dbReference>
<dbReference type="AlphaFoldDB" id="A0A4R3I196"/>
<name>A0A4R3I196_PAULE</name>
<evidence type="ECO:0000313" key="2">
    <source>
        <dbReference type="Proteomes" id="UP000295382"/>
    </source>
</evidence>
<dbReference type="RefSeq" id="WP_165973721.1">
    <property type="nucleotide sequence ID" value="NZ_SLZQ01000002.1"/>
</dbReference>
<proteinExistence type="predicted"/>
<dbReference type="InterPro" id="IPR018755">
    <property type="entry name" value="Phage_Mu_Gp48"/>
</dbReference>
<evidence type="ECO:0000313" key="1">
    <source>
        <dbReference type="EMBL" id="TCS38471.1"/>
    </source>
</evidence>
<accession>A0A4R3I196</accession>
<keyword evidence="2" id="KW-1185">Reference proteome</keyword>
<reference evidence="1 2" key="1">
    <citation type="submission" date="2019-03" db="EMBL/GenBank/DDBJ databases">
        <title>Genomic Encyclopedia of Type Strains, Phase IV (KMG-IV): sequencing the most valuable type-strain genomes for metagenomic binning, comparative biology and taxonomic classification.</title>
        <authorList>
            <person name="Goeker M."/>
        </authorList>
    </citation>
    <scope>NUCLEOTIDE SEQUENCE [LARGE SCALE GENOMIC DNA]</scope>
    <source>
        <strain evidence="1 2">DSM 7445</strain>
    </source>
</reference>
<organism evidence="1 2">
    <name type="scientific">Paucimonas lemoignei</name>
    <name type="common">Pseudomonas lemoignei</name>
    <dbReference type="NCBI Taxonomy" id="29443"/>
    <lineage>
        <taxon>Bacteria</taxon>
        <taxon>Pseudomonadati</taxon>
        <taxon>Pseudomonadota</taxon>
        <taxon>Betaproteobacteria</taxon>
        <taxon>Burkholderiales</taxon>
        <taxon>Burkholderiaceae</taxon>
        <taxon>Paucimonas</taxon>
    </lineage>
</organism>
<protein>
    <submittedName>
        <fullName evidence="1">Uncharacterized protein YmfQ (DUF2313 family)</fullName>
    </submittedName>
</protein>
<dbReference type="Pfam" id="PF10076">
    <property type="entry name" value="Phage_Mu_Gp48"/>
    <property type="match status" value="1"/>
</dbReference>
<comment type="caution">
    <text evidence="1">The sequence shown here is derived from an EMBL/GenBank/DDBJ whole genome shotgun (WGS) entry which is preliminary data.</text>
</comment>
<dbReference type="Proteomes" id="UP000295382">
    <property type="component" value="Unassembled WGS sequence"/>
</dbReference>
<gene>
    <name evidence="1" type="ORF">EDC30_102210</name>
</gene>
<sequence length="192" mass="21224">MSRHADLLKLLLPSEAYDKSGAALTADVEGVGNQLDGFQLLVEAILLEIDPRTTSMLLPDWERVYGLPDECRGAVETLADRRNRLAAKVAETGGISKSYFIRLAAALGYPNVTITKFKPTNCEMSCEGAFRDESWRFAWQMNVPGQTDIHTQFSAESSCEEPVDFYKQGPLECLITKLQPAEGIVLFNYVGA</sequence>